<sequence length="267" mass="29592">MIPLAGWSSPQQDFKELEKKYDVRLGIYVIDTATNKKIAYHANERFAFTSTYKALAAGVLLQNASLEQLETVILYTKDDLVAYSPVTELYTDTGMTLREISEAAVRYSDNTAGNLLFHAIGGPKGFEQSLRKMGDKTTYANRFETELNTAIPGDKRDTSTAKALAIDLKKYTIDSTLSIEKRQLLLDWMADNKTGDALIRAGVPTDWKVVDKSGAGSYGTRNDIAVVFPPNRAPIVLAILSSRSEQNATYDNQLIEEATRVIIKSLH</sequence>
<evidence type="ECO:0000256" key="5">
    <source>
        <dbReference type="RuleBase" id="RU361140"/>
    </source>
</evidence>
<dbReference type="PROSITE" id="PS00146">
    <property type="entry name" value="BETA_LACTAMASE_A"/>
    <property type="match status" value="1"/>
</dbReference>
<keyword evidence="8" id="KW-1185">Reference proteome</keyword>
<dbReference type="InterPro" id="IPR000871">
    <property type="entry name" value="Beta-lactam_class-A"/>
</dbReference>
<dbReference type="GO" id="GO:0008800">
    <property type="term" value="F:beta-lactamase activity"/>
    <property type="evidence" value="ECO:0007669"/>
    <property type="project" value="UniProtKB-UniRule"/>
</dbReference>
<dbReference type="InterPro" id="IPR012338">
    <property type="entry name" value="Beta-lactam/transpept-like"/>
</dbReference>
<protein>
    <recommendedName>
        <fullName evidence="2 5">Beta-lactamase</fullName>
        <ecNumber evidence="2 5">3.5.2.6</ecNumber>
    </recommendedName>
</protein>
<evidence type="ECO:0000256" key="1">
    <source>
        <dbReference type="ARBA" id="ARBA00009009"/>
    </source>
</evidence>
<dbReference type="PRINTS" id="PR00118">
    <property type="entry name" value="BLACTAMASEA"/>
</dbReference>
<proteinExistence type="inferred from homology"/>
<dbReference type="Proteomes" id="UP000288623">
    <property type="component" value="Unassembled WGS sequence"/>
</dbReference>
<organism evidence="7 8">
    <name type="scientific">Candidatus Kurthia intestinigallinarum</name>
    <dbReference type="NCBI Taxonomy" id="1562256"/>
    <lineage>
        <taxon>Bacteria</taxon>
        <taxon>Bacillati</taxon>
        <taxon>Bacillota</taxon>
        <taxon>Bacilli</taxon>
        <taxon>Bacillales</taxon>
        <taxon>Caryophanaceae</taxon>
        <taxon>Kurthia</taxon>
    </lineage>
</organism>
<dbReference type="PANTHER" id="PTHR35333">
    <property type="entry name" value="BETA-LACTAMASE"/>
    <property type="match status" value="1"/>
</dbReference>
<keyword evidence="3 5" id="KW-0378">Hydrolase</keyword>
<evidence type="ECO:0000313" key="8">
    <source>
        <dbReference type="Proteomes" id="UP000288623"/>
    </source>
</evidence>
<dbReference type="Gene3D" id="3.40.710.10">
    <property type="entry name" value="DD-peptidase/beta-lactamase superfamily"/>
    <property type="match status" value="1"/>
</dbReference>
<dbReference type="PANTHER" id="PTHR35333:SF3">
    <property type="entry name" value="BETA-LACTAMASE-TYPE TRANSPEPTIDASE FOLD CONTAINING PROTEIN"/>
    <property type="match status" value="1"/>
</dbReference>
<dbReference type="GO" id="GO:0030655">
    <property type="term" value="P:beta-lactam antibiotic catabolic process"/>
    <property type="evidence" value="ECO:0007669"/>
    <property type="project" value="InterPro"/>
</dbReference>
<comment type="similarity">
    <text evidence="1 5">Belongs to the class-A beta-lactamase family.</text>
</comment>
<comment type="catalytic activity">
    <reaction evidence="5">
        <text>a beta-lactam + H2O = a substituted beta-amino acid</text>
        <dbReference type="Rhea" id="RHEA:20401"/>
        <dbReference type="ChEBI" id="CHEBI:15377"/>
        <dbReference type="ChEBI" id="CHEBI:35627"/>
        <dbReference type="ChEBI" id="CHEBI:140347"/>
        <dbReference type="EC" id="3.5.2.6"/>
    </reaction>
</comment>
<accession>A0A433RUY9</accession>
<dbReference type="GO" id="GO:0046677">
    <property type="term" value="P:response to antibiotic"/>
    <property type="evidence" value="ECO:0007669"/>
    <property type="project" value="UniProtKB-UniRule"/>
</dbReference>
<dbReference type="AlphaFoldDB" id="A0A433RUY9"/>
<evidence type="ECO:0000259" key="6">
    <source>
        <dbReference type="Pfam" id="PF13354"/>
    </source>
</evidence>
<evidence type="ECO:0000256" key="2">
    <source>
        <dbReference type="ARBA" id="ARBA00012865"/>
    </source>
</evidence>
<dbReference type="NCBIfam" id="NF033103">
    <property type="entry name" value="bla_class_A"/>
    <property type="match status" value="1"/>
</dbReference>
<dbReference type="EC" id="3.5.2.6" evidence="2 5"/>
<evidence type="ECO:0000256" key="4">
    <source>
        <dbReference type="ARBA" id="ARBA00023251"/>
    </source>
</evidence>
<dbReference type="InterPro" id="IPR045155">
    <property type="entry name" value="Beta-lactam_cat"/>
</dbReference>
<name>A0A433RUY9_9BACL</name>
<dbReference type="EMBL" id="JTFC01000029">
    <property type="protein sequence ID" value="RUS57088.1"/>
    <property type="molecule type" value="Genomic_DNA"/>
</dbReference>
<feature type="domain" description="Beta-lactamase class A catalytic" evidence="6">
    <location>
        <begin position="26"/>
        <end position="240"/>
    </location>
</feature>
<gene>
    <name evidence="7" type="ORF">QI30_08440</name>
</gene>
<evidence type="ECO:0000313" key="7">
    <source>
        <dbReference type="EMBL" id="RUS57088.1"/>
    </source>
</evidence>
<dbReference type="SUPFAM" id="SSF56601">
    <property type="entry name" value="beta-lactamase/transpeptidase-like"/>
    <property type="match status" value="1"/>
</dbReference>
<dbReference type="InterPro" id="IPR023650">
    <property type="entry name" value="Beta-lactam_class-A_AS"/>
</dbReference>
<dbReference type="Pfam" id="PF13354">
    <property type="entry name" value="Beta-lactamase2"/>
    <property type="match status" value="1"/>
</dbReference>
<comment type="caution">
    <text evidence="7">The sequence shown here is derived from an EMBL/GenBank/DDBJ whole genome shotgun (WGS) entry which is preliminary data.</text>
</comment>
<evidence type="ECO:0000256" key="3">
    <source>
        <dbReference type="ARBA" id="ARBA00022801"/>
    </source>
</evidence>
<keyword evidence="4 5" id="KW-0046">Antibiotic resistance</keyword>
<reference evidence="7 8" key="1">
    <citation type="submission" date="2014-11" db="EMBL/GenBank/DDBJ databases">
        <title>Genome sequence and analysis of novel Kurthia sp.</title>
        <authorList>
            <person name="Lawson J.N."/>
            <person name="Gonzalez J.E."/>
            <person name="Rinauldi L."/>
            <person name="Xuan Z."/>
            <person name="Firman A."/>
            <person name="Shaddox L."/>
            <person name="Trudeau A."/>
            <person name="Shah S."/>
            <person name="Reiman D."/>
        </authorList>
    </citation>
    <scope>NUCLEOTIDE SEQUENCE [LARGE SCALE GENOMIC DNA]</scope>
    <source>
        <strain evidence="7 8">3B1D</strain>
    </source>
</reference>